<dbReference type="PANTHER" id="PTHR32060">
    <property type="entry name" value="TAIL-SPECIFIC PROTEASE"/>
    <property type="match status" value="1"/>
</dbReference>
<feature type="chain" id="PRO_5019259528" evidence="6">
    <location>
        <begin position="22"/>
        <end position="688"/>
    </location>
</feature>
<dbReference type="EMBL" id="SACQ01000001">
    <property type="protein sequence ID" value="RVU32109.1"/>
    <property type="molecule type" value="Genomic_DNA"/>
</dbReference>
<keyword evidence="6" id="KW-0732">Signal</keyword>
<dbReference type="Pfam" id="PF03572">
    <property type="entry name" value="Peptidase_S41"/>
    <property type="match status" value="1"/>
</dbReference>
<protein>
    <submittedName>
        <fullName evidence="8">Tail-specific protease</fullName>
    </submittedName>
</protein>
<dbReference type="CDD" id="cd07560">
    <property type="entry name" value="Peptidase_S41_CPP"/>
    <property type="match status" value="1"/>
</dbReference>
<comment type="similarity">
    <text evidence="1 5">Belongs to the peptidase S41A family.</text>
</comment>
<dbReference type="InterPro" id="IPR005151">
    <property type="entry name" value="Tail-specific_protease"/>
</dbReference>
<reference evidence="8 9" key="1">
    <citation type="submission" date="2019-01" db="EMBL/GenBank/DDBJ databases">
        <authorList>
            <person name="Chen W.-M."/>
        </authorList>
    </citation>
    <scope>NUCLEOTIDE SEQUENCE [LARGE SCALE GENOMIC DNA]</scope>
    <source>
        <strain evidence="8 9">HPM-16</strain>
    </source>
</reference>
<dbReference type="InterPro" id="IPR001478">
    <property type="entry name" value="PDZ"/>
</dbReference>
<dbReference type="InterPro" id="IPR004447">
    <property type="entry name" value="Peptidase_S41A"/>
</dbReference>
<dbReference type="FunFam" id="3.90.226.10:FF:000090">
    <property type="entry name" value="Tail-specific protease"/>
    <property type="match status" value="1"/>
</dbReference>
<dbReference type="Pfam" id="PF11818">
    <property type="entry name" value="DUF3340"/>
    <property type="match status" value="1"/>
</dbReference>
<feature type="signal peptide" evidence="6">
    <location>
        <begin position="1"/>
        <end position="21"/>
    </location>
</feature>
<evidence type="ECO:0000256" key="4">
    <source>
        <dbReference type="ARBA" id="ARBA00022825"/>
    </source>
</evidence>
<organism evidence="8 9">
    <name type="scientific">Neptunomonas marina</name>
    <dbReference type="NCBI Taxonomy" id="1815562"/>
    <lineage>
        <taxon>Bacteria</taxon>
        <taxon>Pseudomonadati</taxon>
        <taxon>Pseudomonadota</taxon>
        <taxon>Gammaproteobacteria</taxon>
        <taxon>Oceanospirillales</taxon>
        <taxon>Oceanospirillaceae</taxon>
        <taxon>Neptunomonas</taxon>
    </lineage>
</organism>
<dbReference type="Pfam" id="PF17804">
    <property type="entry name" value="TSP_NTD"/>
    <property type="match status" value="1"/>
</dbReference>
<dbReference type="GO" id="GO:0030288">
    <property type="term" value="C:outer membrane-bounded periplasmic space"/>
    <property type="evidence" value="ECO:0007669"/>
    <property type="project" value="TreeGrafter"/>
</dbReference>
<dbReference type="PROSITE" id="PS50106">
    <property type="entry name" value="PDZ"/>
    <property type="match status" value="1"/>
</dbReference>
<dbReference type="InterPro" id="IPR040573">
    <property type="entry name" value="TSP_N"/>
</dbReference>
<dbReference type="GO" id="GO:0007165">
    <property type="term" value="P:signal transduction"/>
    <property type="evidence" value="ECO:0007669"/>
    <property type="project" value="TreeGrafter"/>
</dbReference>
<evidence type="ECO:0000256" key="2">
    <source>
        <dbReference type="ARBA" id="ARBA00022670"/>
    </source>
</evidence>
<dbReference type="SMART" id="SM00228">
    <property type="entry name" value="PDZ"/>
    <property type="match status" value="1"/>
</dbReference>
<dbReference type="NCBIfam" id="TIGR00225">
    <property type="entry name" value="prc"/>
    <property type="match status" value="1"/>
</dbReference>
<dbReference type="SUPFAM" id="SSF52096">
    <property type="entry name" value="ClpP/crotonase"/>
    <property type="match status" value="1"/>
</dbReference>
<evidence type="ECO:0000256" key="5">
    <source>
        <dbReference type="RuleBase" id="RU004404"/>
    </source>
</evidence>
<dbReference type="CDD" id="cd06782">
    <property type="entry name" value="cpPDZ_CPP-like"/>
    <property type="match status" value="1"/>
</dbReference>
<dbReference type="GO" id="GO:0004175">
    <property type="term" value="F:endopeptidase activity"/>
    <property type="evidence" value="ECO:0007669"/>
    <property type="project" value="TreeGrafter"/>
</dbReference>
<evidence type="ECO:0000313" key="9">
    <source>
        <dbReference type="Proteomes" id="UP000282818"/>
    </source>
</evidence>
<dbReference type="AlphaFoldDB" id="A0A437QCG9"/>
<keyword evidence="4 5" id="KW-0720">Serine protease</keyword>
<gene>
    <name evidence="8" type="ORF">EOE65_00175</name>
</gene>
<dbReference type="SMART" id="SM00245">
    <property type="entry name" value="TSPc"/>
    <property type="match status" value="1"/>
</dbReference>
<dbReference type="Gene3D" id="2.30.42.10">
    <property type="match status" value="1"/>
</dbReference>
<dbReference type="InterPro" id="IPR020992">
    <property type="entry name" value="Tail_Prtase_C"/>
</dbReference>
<comment type="caution">
    <text evidence="8">The sequence shown here is derived from an EMBL/GenBank/DDBJ whole genome shotgun (WGS) entry which is preliminary data.</text>
</comment>
<evidence type="ECO:0000256" key="1">
    <source>
        <dbReference type="ARBA" id="ARBA00009179"/>
    </source>
</evidence>
<dbReference type="Proteomes" id="UP000282818">
    <property type="component" value="Unassembled WGS sequence"/>
</dbReference>
<sequence length="688" mass="77491">MKKALRTTLASLVLIPSLSWASADLSTLLPQEVHRSTLKDIVNSLQSGHYNKIQINDELSSRLLDSYIKSLDPNRLAFYQSDITEFDAYRYTLDDEVEAGNLEHAYQIFNRAQQRIKQQLDWFIARLNDDTAFDFTKDETLDTDRSDNEWAMNKKELEDLWRKRLKSALLNLRLADKTGEDAREALIKRYQNQLKRISQTNSEDVFQQFVNVFTKKFDPHTSYFSPRNSENFKINMSLSLEGIGAVLQSENEHTKIVRLVPAGPADKTGQLKPSDLIVGVGQGAEGTIEDVVGLRLDDVVDKIRGPKGSIVRLEVIPSGSADQTARKVVLIERNKVRLEEQAAHKEIIDIEHKGRNYKLGVIDIPAFYIDFAALQRGDADYKSTTRDVEQLVKELKTDNIDGLIIDLRNNGGGSLREANELVGLFIDRGPTVQIRDPQGRVDILGDFNPKIAYTGPMAVLVNRLSASASEIFAGAIQDYRRGLVIGDQTFGKGTVQTLQPLDHGQLKLTHAKFYRISGESTQNKGVIPDVTMPSLFDKEEIGESALEGALPWDEVKQAKHGMYSGFSPFLDKLLARHNARVSTQPDFMFMREQIARQQEDKANDLVPLNESALKLKREEAENWQLEAENRRRVAKGEAPIKQLSELDDLLKKDEQGTPISEESRAVLTESGRILIDLMELSTHYAASN</sequence>
<dbReference type="Gene3D" id="3.90.226.10">
    <property type="entry name" value="2-enoyl-CoA Hydratase, Chain A, domain 1"/>
    <property type="match status" value="1"/>
</dbReference>
<keyword evidence="9" id="KW-1185">Reference proteome</keyword>
<keyword evidence="3 5" id="KW-0378">Hydrolase</keyword>
<evidence type="ECO:0000313" key="8">
    <source>
        <dbReference type="EMBL" id="RVU32109.1"/>
    </source>
</evidence>
<dbReference type="SUPFAM" id="SSF50156">
    <property type="entry name" value="PDZ domain-like"/>
    <property type="match status" value="1"/>
</dbReference>
<dbReference type="InterPro" id="IPR036034">
    <property type="entry name" value="PDZ_sf"/>
</dbReference>
<dbReference type="Pfam" id="PF00595">
    <property type="entry name" value="PDZ"/>
    <property type="match status" value="1"/>
</dbReference>
<dbReference type="GO" id="GO:0006508">
    <property type="term" value="P:proteolysis"/>
    <property type="evidence" value="ECO:0007669"/>
    <property type="project" value="UniProtKB-KW"/>
</dbReference>
<dbReference type="RefSeq" id="WP_127692278.1">
    <property type="nucleotide sequence ID" value="NZ_SACQ01000001.1"/>
</dbReference>
<evidence type="ECO:0000259" key="7">
    <source>
        <dbReference type="PROSITE" id="PS50106"/>
    </source>
</evidence>
<dbReference type="InterPro" id="IPR029045">
    <property type="entry name" value="ClpP/crotonase-like_dom_sf"/>
</dbReference>
<evidence type="ECO:0000256" key="6">
    <source>
        <dbReference type="SAM" id="SignalP"/>
    </source>
</evidence>
<accession>A0A437QCG9</accession>
<keyword evidence="2 5" id="KW-0645">Protease</keyword>
<dbReference type="PANTHER" id="PTHR32060:SF22">
    <property type="entry name" value="CARBOXYL-TERMINAL-PROCESSING PEPTIDASE 3, CHLOROPLASTIC"/>
    <property type="match status" value="1"/>
</dbReference>
<proteinExistence type="inferred from homology"/>
<dbReference type="GO" id="GO:0008236">
    <property type="term" value="F:serine-type peptidase activity"/>
    <property type="evidence" value="ECO:0007669"/>
    <property type="project" value="UniProtKB-KW"/>
</dbReference>
<feature type="domain" description="PDZ" evidence="7">
    <location>
        <begin position="233"/>
        <end position="304"/>
    </location>
</feature>
<evidence type="ECO:0000256" key="3">
    <source>
        <dbReference type="ARBA" id="ARBA00022801"/>
    </source>
</evidence>
<name>A0A437QCG9_9GAMM</name>